<dbReference type="EMBL" id="PIPQ01000001">
    <property type="protein sequence ID" value="RUO44103.1"/>
    <property type="molecule type" value="Genomic_DNA"/>
</dbReference>
<dbReference type="SUPFAM" id="SSF52540">
    <property type="entry name" value="P-loop containing nucleoside triphosphate hydrolases"/>
    <property type="match status" value="1"/>
</dbReference>
<sequence length="355" mass="39639">MSKNNKPAKCSAKDDFSLDDLVDEIMGPFPEAFQRDKNHSPMLFQPSHLKQSKRLSSEQNSAAFRPFLQEKPYKTLVPITNQIKELNALKQQFPNFSEVIAYFQGQIAICQHAGTSLAVPPINLQGEPGIGKTLFVKALAEALNTEFFDLHVGGMHAEFELVGGNSMFSKATAGALATTLIIKAKTYSPVVLLDEICLLKNGTNENLYHPLYSILDTEQARSFRDQFLDIDIDVSNALYITTTNNLEQVPAAIRSRVNNFHVTAPSLEQNLVIVPNIFKHLLEQLKLSDRVSNTLPRHSLFALAERPPREIKKALHRAVGCALLRAEENIELCDADFAHIIDLGEHHVSEHDLLH</sequence>
<dbReference type="AlphaFoldDB" id="A0A432X9K4"/>
<dbReference type="InterPro" id="IPR027065">
    <property type="entry name" value="Lon_Prtase"/>
</dbReference>
<dbReference type="GO" id="GO:0005524">
    <property type="term" value="F:ATP binding"/>
    <property type="evidence" value="ECO:0007669"/>
    <property type="project" value="InterPro"/>
</dbReference>
<dbReference type="GO" id="GO:0016887">
    <property type="term" value="F:ATP hydrolysis activity"/>
    <property type="evidence" value="ECO:0007669"/>
    <property type="project" value="InterPro"/>
</dbReference>
<organism evidence="2 3">
    <name type="scientific">Aliidiomarina taiwanensis</name>
    <dbReference type="NCBI Taxonomy" id="946228"/>
    <lineage>
        <taxon>Bacteria</taxon>
        <taxon>Pseudomonadati</taxon>
        <taxon>Pseudomonadota</taxon>
        <taxon>Gammaproteobacteria</taxon>
        <taxon>Alteromonadales</taxon>
        <taxon>Idiomarinaceae</taxon>
        <taxon>Aliidiomarina</taxon>
    </lineage>
</organism>
<dbReference type="InterPro" id="IPR003959">
    <property type="entry name" value="ATPase_AAA_core"/>
</dbReference>
<accession>A0A432X9K4</accession>
<keyword evidence="3" id="KW-1185">Reference proteome</keyword>
<evidence type="ECO:0000259" key="1">
    <source>
        <dbReference type="Pfam" id="PF00004"/>
    </source>
</evidence>
<feature type="domain" description="ATPase AAA-type core" evidence="1">
    <location>
        <begin position="124"/>
        <end position="258"/>
    </location>
</feature>
<dbReference type="PANTHER" id="PTHR43718">
    <property type="entry name" value="LON PROTEASE"/>
    <property type="match status" value="1"/>
</dbReference>
<gene>
    <name evidence="2" type="ORF">CWE15_02730</name>
</gene>
<proteinExistence type="predicted"/>
<dbReference type="GO" id="GO:0004176">
    <property type="term" value="F:ATP-dependent peptidase activity"/>
    <property type="evidence" value="ECO:0007669"/>
    <property type="project" value="InterPro"/>
</dbReference>
<reference evidence="2 3" key="1">
    <citation type="journal article" date="2011" name="Front. Microbiol.">
        <title>Genomic signatures of strain selection and enhancement in Bacillus atrophaeus var. globigii, a historical biowarfare simulant.</title>
        <authorList>
            <person name="Gibbons H.S."/>
            <person name="Broomall S.M."/>
            <person name="McNew L.A."/>
            <person name="Daligault H."/>
            <person name="Chapman C."/>
            <person name="Bruce D."/>
            <person name="Karavis M."/>
            <person name="Krepps M."/>
            <person name="McGregor P.A."/>
            <person name="Hong C."/>
            <person name="Park K.H."/>
            <person name="Akmal A."/>
            <person name="Feldman A."/>
            <person name="Lin J.S."/>
            <person name="Chang W.E."/>
            <person name="Higgs B.W."/>
            <person name="Demirev P."/>
            <person name="Lindquist J."/>
            <person name="Liem A."/>
            <person name="Fochler E."/>
            <person name="Read T.D."/>
            <person name="Tapia R."/>
            <person name="Johnson S."/>
            <person name="Bishop-Lilly K.A."/>
            <person name="Detter C."/>
            <person name="Han C."/>
            <person name="Sozhamannan S."/>
            <person name="Rosenzweig C.N."/>
            <person name="Skowronski E.W."/>
        </authorList>
    </citation>
    <scope>NUCLEOTIDE SEQUENCE [LARGE SCALE GENOMIC DNA]</scope>
    <source>
        <strain evidence="2 3">AIT1</strain>
    </source>
</reference>
<dbReference type="GO" id="GO:0006515">
    <property type="term" value="P:protein quality control for misfolded or incompletely synthesized proteins"/>
    <property type="evidence" value="ECO:0007669"/>
    <property type="project" value="TreeGrafter"/>
</dbReference>
<dbReference type="RefSeq" id="WP_126756500.1">
    <property type="nucleotide sequence ID" value="NZ_PIPQ01000001.1"/>
</dbReference>
<protein>
    <recommendedName>
        <fullName evidence="1">ATPase AAA-type core domain-containing protein</fullName>
    </recommendedName>
</protein>
<dbReference type="OrthoDB" id="9809379at2"/>
<comment type="caution">
    <text evidence="2">The sequence shown here is derived from an EMBL/GenBank/DDBJ whole genome shotgun (WGS) entry which is preliminary data.</text>
</comment>
<dbReference type="Pfam" id="PF00004">
    <property type="entry name" value="AAA"/>
    <property type="match status" value="1"/>
</dbReference>
<dbReference type="Gene3D" id="3.40.50.300">
    <property type="entry name" value="P-loop containing nucleotide triphosphate hydrolases"/>
    <property type="match status" value="1"/>
</dbReference>
<dbReference type="InterPro" id="IPR027417">
    <property type="entry name" value="P-loop_NTPase"/>
</dbReference>
<dbReference type="PANTHER" id="PTHR43718:SF2">
    <property type="entry name" value="LON PROTEASE HOMOLOG, MITOCHONDRIAL"/>
    <property type="match status" value="1"/>
</dbReference>
<dbReference type="Proteomes" id="UP000286976">
    <property type="component" value="Unassembled WGS sequence"/>
</dbReference>
<name>A0A432X9K4_9GAMM</name>
<evidence type="ECO:0000313" key="3">
    <source>
        <dbReference type="Proteomes" id="UP000286976"/>
    </source>
</evidence>
<evidence type="ECO:0000313" key="2">
    <source>
        <dbReference type="EMBL" id="RUO44103.1"/>
    </source>
</evidence>
<dbReference type="GO" id="GO:0004252">
    <property type="term" value="F:serine-type endopeptidase activity"/>
    <property type="evidence" value="ECO:0007669"/>
    <property type="project" value="InterPro"/>
</dbReference>